<feature type="compositionally biased region" description="Basic and acidic residues" evidence="1">
    <location>
        <begin position="201"/>
        <end position="216"/>
    </location>
</feature>
<evidence type="ECO:0000256" key="1">
    <source>
        <dbReference type="SAM" id="MobiDB-lite"/>
    </source>
</evidence>
<proteinExistence type="predicted"/>
<evidence type="ECO:0000313" key="2">
    <source>
        <dbReference type="EMBL" id="KAF2871392.1"/>
    </source>
</evidence>
<dbReference type="AlphaFoldDB" id="A0A7C8I996"/>
<feature type="compositionally biased region" description="Polar residues" evidence="1">
    <location>
        <begin position="51"/>
        <end position="62"/>
    </location>
</feature>
<keyword evidence="3" id="KW-1185">Reference proteome</keyword>
<reference evidence="2 3" key="1">
    <citation type="submission" date="2020-01" db="EMBL/GenBank/DDBJ databases">
        <authorList>
            <consortium name="DOE Joint Genome Institute"/>
            <person name="Haridas S."/>
            <person name="Albert R."/>
            <person name="Binder M."/>
            <person name="Bloem J."/>
            <person name="Labutti K."/>
            <person name="Salamov A."/>
            <person name="Andreopoulos B."/>
            <person name="Baker S.E."/>
            <person name="Barry K."/>
            <person name="Bills G."/>
            <person name="Bluhm B.H."/>
            <person name="Cannon C."/>
            <person name="Castanera R."/>
            <person name="Culley D.E."/>
            <person name="Daum C."/>
            <person name="Ezra D."/>
            <person name="Gonzalez J.B."/>
            <person name="Henrissat B."/>
            <person name="Kuo A."/>
            <person name="Liang C."/>
            <person name="Lipzen A."/>
            <person name="Lutzoni F."/>
            <person name="Magnuson J."/>
            <person name="Mondo S."/>
            <person name="Nolan M."/>
            <person name="Ohm R."/>
            <person name="Pangilinan J."/>
            <person name="Park H.-J.H."/>
            <person name="Ramirez L."/>
            <person name="Alfaro M."/>
            <person name="Sun H."/>
            <person name="Tritt A."/>
            <person name="Yoshinaga Y."/>
            <person name="Zwiers L.-H.L."/>
            <person name="Turgeon B.G."/>
            <person name="Goodwin S.B."/>
            <person name="Spatafora J.W."/>
            <person name="Crous P.W."/>
            <person name="Grigoriev I.V."/>
        </authorList>
    </citation>
    <scope>NUCLEOTIDE SEQUENCE [LARGE SCALE GENOMIC DNA]</scope>
    <source>
        <strain evidence="2 3">CBS 611.86</strain>
    </source>
</reference>
<feature type="region of interest" description="Disordered" evidence="1">
    <location>
        <begin position="346"/>
        <end position="390"/>
    </location>
</feature>
<evidence type="ECO:0000313" key="3">
    <source>
        <dbReference type="Proteomes" id="UP000481861"/>
    </source>
</evidence>
<dbReference type="Proteomes" id="UP000481861">
    <property type="component" value="Unassembled WGS sequence"/>
</dbReference>
<comment type="caution">
    <text evidence="2">The sequence shown here is derived from an EMBL/GenBank/DDBJ whole genome shotgun (WGS) entry which is preliminary data.</text>
</comment>
<protein>
    <submittedName>
        <fullName evidence="2">Uncharacterized protein</fullName>
    </submittedName>
</protein>
<accession>A0A7C8I996</accession>
<feature type="compositionally biased region" description="Basic and acidic residues" evidence="1">
    <location>
        <begin position="63"/>
        <end position="73"/>
    </location>
</feature>
<feature type="compositionally biased region" description="Polar residues" evidence="1">
    <location>
        <begin position="474"/>
        <end position="484"/>
    </location>
</feature>
<feature type="compositionally biased region" description="Basic residues" evidence="1">
    <location>
        <begin position="445"/>
        <end position="458"/>
    </location>
</feature>
<feature type="compositionally biased region" description="Basic and acidic residues" evidence="1">
    <location>
        <begin position="360"/>
        <end position="380"/>
    </location>
</feature>
<dbReference type="OrthoDB" id="442087at2759"/>
<dbReference type="EMBL" id="JAADJZ010000011">
    <property type="protein sequence ID" value="KAF2871392.1"/>
    <property type="molecule type" value="Genomic_DNA"/>
</dbReference>
<feature type="compositionally biased region" description="Basic and acidic residues" evidence="1">
    <location>
        <begin position="223"/>
        <end position="276"/>
    </location>
</feature>
<feature type="compositionally biased region" description="Basic and acidic residues" evidence="1">
    <location>
        <begin position="285"/>
        <end position="298"/>
    </location>
</feature>
<feature type="region of interest" description="Disordered" evidence="1">
    <location>
        <begin position="25"/>
        <end position="73"/>
    </location>
</feature>
<name>A0A7C8I996_9PLEO</name>
<gene>
    <name evidence="2" type="ORF">BDV95DRAFT_668048</name>
</gene>
<organism evidence="2 3">
    <name type="scientific">Massariosphaeria phaeospora</name>
    <dbReference type="NCBI Taxonomy" id="100035"/>
    <lineage>
        <taxon>Eukaryota</taxon>
        <taxon>Fungi</taxon>
        <taxon>Dikarya</taxon>
        <taxon>Ascomycota</taxon>
        <taxon>Pezizomycotina</taxon>
        <taxon>Dothideomycetes</taxon>
        <taxon>Pleosporomycetidae</taxon>
        <taxon>Pleosporales</taxon>
        <taxon>Pleosporales incertae sedis</taxon>
        <taxon>Massariosphaeria</taxon>
    </lineage>
</organism>
<feature type="region of interest" description="Disordered" evidence="1">
    <location>
        <begin position="432"/>
        <end position="484"/>
    </location>
</feature>
<feature type="region of interest" description="Disordered" evidence="1">
    <location>
        <begin position="201"/>
        <end position="315"/>
    </location>
</feature>
<sequence length="484" mass="55397">MARFRDFDTQINAAWEVLGDSCKKSEYDRSRPFSGGTAGSRRDGWKPANPQPNGQYSQPSTTTHEEEKFQAESRKKRQDWLDFERIQEQSIRQCRVKVKSLNAEISVLSSKIAENRATLDNDVPYWFNMLSSLSSRMSEDEKNELRRQNLDSEVAIRVKTISLNREQIRLQGLKDDLTRRQAQEDARLRFELQDRERMKRAAKEKADEEAWRRWTEEQQAANEARHKAANEARQKAANEAKHKAADEARRKAANEASERKATEIRERIARHFEESRQNLAKKAKEKADREAAARVEATKRKRTAQTEAAQQSYRADLEAARQKRMIEERASRDAAFKKVQEDIPRRVEKVRAGAESGKPQNHDKARADQDKKESKQREAKGTTCGHKSWWNEVPGPQTCARCSRQMARFGYECPGCQTIACAFCRIALKAGAAPSADPKPTGQRRNTRSSKPKGKARHIPPPPVKDDRNHAPASRSNSPSYDDD</sequence>